<dbReference type="AlphaFoldDB" id="A0A4Y7RA22"/>
<dbReference type="Proteomes" id="UP000298324">
    <property type="component" value="Unassembled WGS sequence"/>
</dbReference>
<feature type="transmembrane region" description="Helical" evidence="1">
    <location>
        <begin position="83"/>
        <end position="100"/>
    </location>
</feature>
<keyword evidence="3" id="KW-1185">Reference proteome</keyword>
<evidence type="ECO:0000256" key="1">
    <source>
        <dbReference type="SAM" id="Phobius"/>
    </source>
</evidence>
<comment type="caution">
    <text evidence="2">The sequence shown here is derived from an EMBL/GenBank/DDBJ whole genome shotgun (WGS) entry which is preliminary data.</text>
</comment>
<protein>
    <submittedName>
        <fullName evidence="2">Uncharacterized protein</fullName>
    </submittedName>
</protein>
<accession>A0A4Y7RA22</accession>
<feature type="transmembrane region" description="Helical" evidence="1">
    <location>
        <begin position="50"/>
        <end position="71"/>
    </location>
</feature>
<feature type="transmembrane region" description="Helical" evidence="1">
    <location>
        <begin position="131"/>
        <end position="153"/>
    </location>
</feature>
<gene>
    <name evidence="2" type="ORF">Psch_02835</name>
</gene>
<organism evidence="2 3">
    <name type="scientific">Pelotomaculum schinkii</name>
    <dbReference type="NCBI Taxonomy" id="78350"/>
    <lineage>
        <taxon>Bacteria</taxon>
        <taxon>Bacillati</taxon>
        <taxon>Bacillota</taxon>
        <taxon>Clostridia</taxon>
        <taxon>Eubacteriales</taxon>
        <taxon>Desulfotomaculaceae</taxon>
        <taxon>Pelotomaculum</taxon>
    </lineage>
</organism>
<evidence type="ECO:0000313" key="2">
    <source>
        <dbReference type="EMBL" id="TEB05794.1"/>
    </source>
</evidence>
<reference evidence="2 3" key="1">
    <citation type="journal article" date="2018" name="Environ. Microbiol.">
        <title>Novel energy conservation strategies and behaviour of Pelotomaculum schinkii driving syntrophic propionate catabolism.</title>
        <authorList>
            <person name="Hidalgo-Ahumada C.A.P."/>
            <person name="Nobu M.K."/>
            <person name="Narihiro T."/>
            <person name="Tamaki H."/>
            <person name="Liu W.T."/>
            <person name="Kamagata Y."/>
            <person name="Stams A.J.M."/>
            <person name="Imachi H."/>
            <person name="Sousa D.Z."/>
        </authorList>
    </citation>
    <scope>NUCLEOTIDE SEQUENCE [LARGE SCALE GENOMIC DNA]</scope>
    <source>
        <strain evidence="2 3">HH</strain>
    </source>
</reference>
<feature type="transmembrane region" description="Helical" evidence="1">
    <location>
        <begin position="106"/>
        <end position="124"/>
    </location>
</feature>
<sequence>MLAHLLEGSPESLFEECCGLPWTVPHTHRSCSVINLPVFSEGVAMHPTPLPWYIVLLLSIPQTFLIIKIGFRLFNLPVSCSKALLLSLAVGVVSIFARGLPLPFGVHTIILAVSSTLLATVVTGTNLWHCFISILTGSLILGVLEGVLVPVLLKITAATTDSLASEPWLNVLYFLPSGTIMAVVYLLAKKRNYALFDLRLNKD</sequence>
<proteinExistence type="predicted"/>
<feature type="transmembrane region" description="Helical" evidence="1">
    <location>
        <begin position="168"/>
        <end position="188"/>
    </location>
</feature>
<dbReference type="EMBL" id="QFGA01000002">
    <property type="protein sequence ID" value="TEB05794.1"/>
    <property type="molecule type" value="Genomic_DNA"/>
</dbReference>
<evidence type="ECO:0000313" key="3">
    <source>
        <dbReference type="Proteomes" id="UP000298324"/>
    </source>
</evidence>
<keyword evidence="1" id="KW-0472">Membrane</keyword>
<keyword evidence="1" id="KW-0812">Transmembrane</keyword>
<name>A0A4Y7RA22_9FIRM</name>
<keyword evidence="1" id="KW-1133">Transmembrane helix</keyword>